<dbReference type="InterPro" id="IPR011990">
    <property type="entry name" value="TPR-like_helical_dom_sf"/>
</dbReference>
<organism evidence="1 2">
    <name type="scientific">Advenella kashmirensis W13003</name>
    <dbReference type="NCBI Taxonomy" id="1424334"/>
    <lineage>
        <taxon>Bacteria</taxon>
        <taxon>Pseudomonadati</taxon>
        <taxon>Pseudomonadota</taxon>
        <taxon>Betaproteobacteria</taxon>
        <taxon>Burkholderiales</taxon>
        <taxon>Alcaligenaceae</taxon>
    </lineage>
</organism>
<gene>
    <name evidence="1" type="ORF">W822_02405</name>
</gene>
<dbReference type="RefSeq" id="WP_024003549.1">
    <property type="nucleotide sequence ID" value="NZ_KI650979.1"/>
</dbReference>
<protein>
    <recommendedName>
        <fullName evidence="3">Sel1 repeat family protein</fullName>
    </recommendedName>
</protein>
<reference evidence="1 2" key="1">
    <citation type="journal article" date="2014" name="Genome Announc.">
        <title>Draft Genome Sequence of Advenella kashmirensis Strain W13003, a Polycyclic Aromatic Hydrocarbon-Degrading Bacterium.</title>
        <authorList>
            <person name="Wang X."/>
            <person name="Jin D."/>
            <person name="Zhou L."/>
            <person name="Wu L."/>
            <person name="An W."/>
            <person name="Zhao L."/>
        </authorList>
    </citation>
    <scope>NUCLEOTIDE SEQUENCE [LARGE SCALE GENOMIC DNA]</scope>
    <source>
        <strain evidence="1 2">W13003</strain>
    </source>
</reference>
<evidence type="ECO:0000313" key="2">
    <source>
        <dbReference type="Proteomes" id="UP000018733"/>
    </source>
</evidence>
<keyword evidence="2" id="KW-1185">Reference proteome</keyword>
<dbReference type="Proteomes" id="UP000018733">
    <property type="component" value="Unassembled WGS sequence"/>
</dbReference>
<dbReference type="eggNOG" id="COG0790">
    <property type="taxonomic scope" value="Bacteria"/>
</dbReference>
<dbReference type="STRING" id="1424334.W822_02405"/>
<accession>V8QVW0</accession>
<name>V8QVW0_9BURK</name>
<dbReference type="AlphaFoldDB" id="V8QVW0"/>
<sequence>MDAFVRQNDLRTHEREAIMAFTSSTGKCGNFLSAPYKYLTFTLVMLAGYGLSTPALADGKISAGQTFQLALEAQTTGDYDQMLTLLRSAGEAGHLGAQEMLGMALLVGPTLYGDAIPADRCEAGQWIGRALAQGSEVARHQWSFLGRVRQLPEGAAPCSNLVSGD</sequence>
<dbReference type="EMBL" id="AYXT01000001">
    <property type="protein sequence ID" value="ETF04051.1"/>
    <property type="molecule type" value="Genomic_DNA"/>
</dbReference>
<evidence type="ECO:0000313" key="1">
    <source>
        <dbReference type="EMBL" id="ETF04051.1"/>
    </source>
</evidence>
<comment type="caution">
    <text evidence="1">The sequence shown here is derived from an EMBL/GenBank/DDBJ whole genome shotgun (WGS) entry which is preliminary data.</text>
</comment>
<proteinExistence type="predicted"/>
<dbReference type="HOGENOM" id="CLU_1607376_0_0_4"/>
<dbReference type="SUPFAM" id="SSF81901">
    <property type="entry name" value="HCP-like"/>
    <property type="match status" value="1"/>
</dbReference>
<dbReference type="Gene3D" id="1.25.40.10">
    <property type="entry name" value="Tetratricopeptide repeat domain"/>
    <property type="match status" value="1"/>
</dbReference>
<evidence type="ECO:0008006" key="3">
    <source>
        <dbReference type="Google" id="ProtNLM"/>
    </source>
</evidence>
<dbReference type="PATRIC" id="fig|1424334.3.peg.480"/>